<proteinExistence type="predicted"/>
<dbReference type="EMBL" id="JARKIB010000304">
    <property type="protein sequence ID" value="KAJ7715641.1"/>
    <property type="molecule type" value="Genomic_DNA"/>
</dbReference>
<sequence>MQKLSLLKLVTAKKLFALKHRLARKLANWPMQHSSTPQHLLNSNFQNIAHFSRPLRFVQDQRKQEISNFIHATRVPSPPPRRVSLVFSSPRHFTSGSYARRLASGRLASGRSLLPLASTLASTLRLDVNGWNGELSNTSDVPESRWAGICITAASLVQPLLETLQQNFLCARLRFLFRLDTARQFAGVAVATRELPERGIWVASGPRLVDLTVNLNWSDRERVGGRDQGTIVLDVGENRRRAIGNKCHDGVGGGNRAAGKVQAIVRRASIGTRWPLATVVKVFPKRATPPSERLVVVVGHGLCASALQASSQFTFVWTTPLLGASAQAPTPAVPNPTFYFSTFHGNLPNPTPHAIAQAQYRARNPEAERSRARERMRRLRDSRQARAISSERLRATPEFACYKAHVERHRGAVYGYSSDPVYRAAFDRFRLKDSPVEFEREDAIFVLQHATPQPTTELSEEEITSCLAQLKRCTLILELDLNDPHDAAGYAELQQHAGQTLTDADLEFMFRHAVPQPTMGNMEACGCV</sequence>
<comment type="caution">
    <text evidence="1">The sequence shown here is derived from an EMBL/GenBank/DDBJ whole genome shotgun (WGS) entry which is preliminary data.</text>
</comment>
<accession>A0AAD7HAD9</accession>
<evidence type="ECO:0000313" key="2">
    <source>
        <dbReference type="Proteomes" id="UP001215598"/>
    </source>
</evidence>
<organism evidence="1 2">
    <name type="scientific">Mycena metata</name>
    <dbReference type="NCBI Taxonomy" id="1033252"/>
    <lineage>
        <taxon>Eukaryota</taxon>
        <taxon>Fungi</taxon>
        <taxon>Dikarya</taxon>
        <taxon>Basidiomycota</taxon>
        <taxon>Agaricomycotina</taxon>
        <taxon>Agaricomycetes</taxon>
        <taxon>Agaricomycetidae</taxon>
        <taxon>Agaricales</taxon>
        <taxon>Marasmiineae</taxon>
        <taxon>Mycenaceae</taxon>
        <taxon>Mycena</taxon>
    </lineage>
</organism>
<name>A0AAD7HAD9_9AGAR</name>
<dbReference type="Proteomes" id="UP001215598">
    <property type="component" value="Unassembled WGS sequence"/>
</dbReference>
<gene>
    <name evidence="1" type="ORF">B0H16DRAFT_1805038</name>
</gene>
<dbReference type="AlphaFoldDB" id="A0AAD7HAD9"/>
<evidence type="ECO:0000313" key="1">
    <source>
        <dbReference type="EMBL" id="KAJ7715641.1"/>
    </source>
</evidence>
<protein>
    <submittedName>
        <fullName evidence="1">Uncharacterized protein</fullName>
    </submittedName>
</protein>
<keyword evidence="2" id="KW-1185">Reference proteome</keyword>
<reference evidence="1" key="1">
    <citation type="submission" date="2023-03" db="EMBL/GenBank/DDBJ databases">
        <title>Massive genome expansion in bonnet fungi (Mycena s.s.) driven by repeated elements and novel gene families across ecological guilds.</title>
        <authorList>
            <consortium name="Lawrence Berkeley National Laboratory"/>
            <person name="Harder C.B."/>
            <person name="Miyauchi S."/>
            <person name="Viragh M."/>
            <person name="Kuo A."/>
            <person name="Thoen E."/>
            <person name="Andreopoulos B."/>
            <person name="Lu D."/>
            <person name="Skrede I."/>
            <person name="Drula E."/>
            <person name="Henrissat B."/>
            <person name="Morin E."/>
            <person name="Kohler A."/>
            <person name="Barry K."/>
            <person name="LaButti K."/>
            <person name="Morin E."/>
            <person name="Salamov A."/>
            <person name="Lipzen A."/>
            <person name="Mereny Z."/>
            <person name="Hegedus B."/>
            <person name="Baldrian P."/>
            <person name="Stursova M."/>
            <person name="Weitz H."/>
            <person name="Taylor A."/>
            <person name="Grigoriev I.V."/>
            <person name="Nagy L.G."/>
            <person name="Martin F."/>
            <person name="Kauserud H."/>
        </authorList>
    </citation>
    <scope>NUCLEOTIDE SEQUENCE</scope>
    <source>
        <strain evidence="1">CBHHK182m</strain>
    </source>
</reference>